<dbReference type="InterPro" id="IPR003593">
    <property type="entry name" value="AAA+_ATPase"/>
</dbReference>
<dbReference type="Gene3D" id="1.10.8.60">
    <property type="match status" value="1"/>
</dbReference>
<protein>
    <recommendedName>
        <fullName evidence="8">DNA polymerase III subunit gamma/tau</fullName>
        <ecNumber evidence="8">2.7.7.7</ecNumber>
    </recommendedName>
</protein>
<evidence type="ECO:0000256" key="6">
    <source>
        <dbReference type="ARBA" id="ARBA00022932"/>
    </source>
</evidence>
<keyword evidence="8" id="KW-0808">Transferase</keyword>
<dbReference type="SMART" id="SM00382">
    <property type="entry name" value="AAA"/>
    <property type="match status" value="1"/>
</dbReference>
<gene>
    <name evidence="8" type="primary">dnaX</name>
    <name evidence="11" type="ORF">A2685_02165</name>
</gene>
<proteinExistence type="inferred from homology"/>
<dbReference type="EC" id="2.7.7.7" evidence="8"/>
<dbReference type="InterPro" id="IPR048448">
    <property type="entry name" value="DnaX-like_C"/>
</dbReference>
<dbReference type="Pfam" id="PF22608">
    <property type="entry name" value="DNAX_ATPase_lid"/>
    <property type="match status" value="1"/>
</dbReference>
<dbReference type="InterPro" id="IPR038454">
    <property type="entry name" value="DnaA_N_sf"/>
</dbReference>
<comment type="function">
    <text evidence="8">DNA polymerase III is a complex, multichain enzyme responsible for most of the replicative synthesis in bacteria. This DNA polymerase also exhibits 3' to 5' exonuclease activity.</text>
</comment>
<evidence type="ECO:0000256" key="8">
    <source>
        <dbReference type="RuleBase" id="RU364063"/>
    </source>
</evidence>
<feature type="compositionally biased region" description="Basic and acidic residues" evidence="9">
    <location>
        <begin position="353"/>
        <end position="379"/>
    </location>
</feature>
<dbReference type="GO" id="GO:0003887">
    <property type="term" value="F:DNA-directed DNA polymerase activity"/>
    <property type="evidence" value="ECO:0007669"/>
    <property type="project" value="UniProtKB-KW"/>
</dbReference>
<comment type="catalytic activity">
    <reaction evidence="7 8">
        <text>DNA(n) + a 2'-deoxyribonucleoside 5'-triphosphate = DNA(n+1) + diphosphate</text>
        <dbReference type="Rhea" id="RHEA:22508"/>
        <dbReference type="Rhea" id="RHEA-COMP:17339"/>
        <dbReference type="Rhea" id="RHEA-COMP:17340"/>
        <dbReference type="ChEBI" id="CHEBI:33019"/>
        <dbReference type="ChEBI" id="CHEBI:61560"/>
        <dbReference type="ChEBI" id="CHEBI:173112"/>
        <dbReference type="EC" id="2.7.7.7"/>
    </reaction>
</comment>
<keyword evidence="6 8" id="KW-0239">DNA-directed DNA polymerase</keyword>
<keyword evidence="8" id="KW-0235">DNA replication</keyword>
<sequence length="516" mass="57093">MTFYLKYRSQTLDELDSKAAREILIKVVASHSIPHALLFYGPKGTGKTSAARILAKVVNCEKLKKDVPCGACAQCTSITKGDNLDVIEIDAASHRGIDEIRVLRDAVKLVPAKADKKIYIIDEAHMLTTEASNALLKTLEEPPSHVIFILATTNPEKLLPTIRSRTFGVKFGKAKNDEIIRSLLRVLKGENLNAKKENLELIAKNSDGSFRDAVKLLEQLVVDGVNLNGDISNYLSSKGGRSTLEFIDLLIKKDTRNAVSFIESIASEGINIKDFINETLDILRKELLAKIDIGESEIENIDLDALIKLIEILNNAYLATSGAAIEQVPLEIAVIQWSRNMGDVKITYEEGGGQKRISDRKSSDIKSKSKGDGLSKNDSSDSINPAFPDGVNEEVWRQILSEVRPKNASTEALLRAAKPLEYKGNTLTLGVYYTFHKEKLEGQPHRLILEETCSYIFGVPIRVDCRLTQAPLKVQDKNPSAQIADTDSNLTESDSFLTEEQDEDIIKVAKEVFGNR</sequence>
<dbReference type="Gene3D" id="3.30.300.180">
    <property type="match status" value="1"/>
</dbReference>
<dbReference type="GO" id="GO:0009360">
    <property type="term" value="C:DNA polymerase III complex"/>
    <property type="evidence" value="ECO:0007669"/>
    <property type="project" value="InterPro"/>
</dbReference>
<reference evidence="11 12" key="1">
    <citation type="journal article" date="2016" name="Nat. Commun.">
        <title>Thousands of microbial genomes shed light on interconnected biogeochemical processes in an aquifer system.</title>
        <authorList>
            <person name="Anantharaman K."/>
            <person name="Brown C.T."/>
            <person name="Hug L.A."/>
            <person name="Sharon I."/>
            <person name="Castelle C.J."/>
            <person name="Probst A.J."/>
            <person name="Thomas B.C."/>
            <person name="Singh A."/>
            <person name="Wilkins M.J."/>
            <person name="Karaoz U."/>
            <person name="Brodie E.L."/>
            <person name="Williams K.H."/>
            <person name="Hubbard S.S."/>
            <person name="Banfield J.F."/>
        </authorList>
    </citation>
    <scope>NUCLEOTIDE SEQUENCE [LARGE SCALE GENOMIC DNA]</scope>
</reference>
<dbReference type="EMBL" id="MGGB01000037">
    <property type="protein sequence ID" value="OGM18740.1"/>
    <property type="molecule type" value="Genomic_DNA"/>
</dbReference>
<dbReference type="InterPro" id="IPR045085">
    <property type="entry name" value="HLD_clamp_pol_III_gamma_tau"/>
</dbReference>
<evidence type="ECO:0000256" key="4">
    <source>
        <dbReference type="ARBA" id="ARBA00022833"/>
    </source>
</evidence>
<feature type="region of interest" description="Disordered" evidence="9">
    <location>
        <begin position="353"/>
        <end position="389"/>
    </location>
</feature>
<dbReference type="Pfam" id="PF13177">
    <property type="entry name" value="DNA_pol3_delta2"/>
    <property type="match status" value="1"/>
</dbReference>
<dbReference type="Pfam" id="PF20964">
    <property type="entry name" value="DnaX_C"/>
    <property type="match status" value="1"/>
</dbReference>
<name>A0A1F7XUS7_9BACT</name>
<evidence type="ECO:0000256" key="7">
    <source>
        <dbReference type="ARBA" id="ARBA00049244"/>
    </source>
</evidence>
<keyword evidence="5 8" id="KW-0067">ATP-binding</keyword>
<dbReference type="AlphaFoldDB" id="A0A1F7XUS7"/>
<dbReference type="PANTHER" id="PTHR11669:SF0">
    <property type="entry name" value="PROTEIN STICHEL-LIKE 2"/>
    <property type="match status" value="1"/>
</dbReference>
<dbReference type="InterPro" id="IPR050238">
    <property type="entry name" value="DNA_Rep/Repair_Clamp_Loader"/>
</dbReference>
<keyword evidence="2" id="KW-0479">Metal-binding</keyword>
<dbReference type="SUPFAM" id="SSF52540">
    <property type="entry name" value="P-loop containing nucleoside triphosphate hydrolases"/>
    <property type="match status" value="1"/>
</dbReference>
<dbReference type="GO" id="GO:0006261">
    <property type="term" value="P:DNA-templated DNA replication"/>
    <property type="evidence" value="ECO:0007669"/>
    <property type="project" value="TreeGrafter"/>
</dbReference>
<dbReference type="PANTHER" id="PTHR11669">
    <property type="entry name" value="REPLICATION FACTOR C / DNA POLYMERASE III GAMMA-TAU SUBUNIT"/>
    <property type="match status" value="1"/>
</dbReference>
<comment type="similarity">
    <text evidence="1 8">Belongs to the DnaX/STICHEL family.</text>
</comment>
<dbReference type="CDD" id="cd00009">
    <property type="entry name" value="AAA"/>
    <property type="match status" value="1"/>
</dbReference>
<evidence type="ECO:0000313" key="12">
    <source>
        <dbReference type="Proteomes" id="UP000178446"/>
    </source>
</evidence>
<evidence type="ECO:0000256" key="5">
    <source>
        <dbReference type="ARBA" id="ARBA00022840"/>
    </source>
</evidence>
<dbReference type="NCBIfam" id="TIGR02397">
    <property type="entry name" value="dnaX_nterm"/>
    <property type="match status" value="1"/>
</dbReference>
<feature type="domain" description="AAA+ ATPase" evidence="10">
    <location>
        <begin position="33"/>
        <end position="176"/>
    </location>
</feature>
<evidence type="ECO:0000313" key="11">
    <source>
        <dbReference type="EMBL" id="OGM18740.1"/>
    </source>
</evidence>
<evidence type="ECO:0000256" key="2">
    <source>
        <dbReference type="ARBA" id="ARBA00022723"/>
    </source>
</evidence>
<keyword evidence="4" id="KW-0862">Zinc</keyword>
<keyword evidence="8" id="KW-0548">Nucleotidyltransferase</keyword>
<comment type="subunit">
    <text evidence="8">DNA polymerase III contains a core (composed of alpha, epsilon and theta chains) that associates with a tau subunit. This core dimerizes to form the POLIII' complex. PolIII' associates with the gamma complex (composed of gamma, delta, delta', psi and chi chains) and with the beta chain to form the complete DNA polymerase III complex.</text>
</comment>
<evidence type="ECO:0000256" key="3">
    <source>
        <dbReference type="ARBA" id="ARBA00022741"/>
    </source>
</evidence>
<evidence type="ECO:0000256" key="9">
    <source>
        <dbReference type="SAM" id="MobiDB-lite"/>
    </source>
</evidence>
<dbReference type="InterPro" id="IPR012763">
    <property type="entry name" value="DNA_pol_III_sug/sutau_N"/>
</dbReference>
<dbReference type="GO" id="GO:0005524">
    <property type="term" value="F:ATP binding"/>
    <property type="evidence" value="ECO:0007669"/>
    <property type="project" value="UniProtKB-KW"/>
</dbReference>
<dbReference type="Gene3D" id="3.40.50.300">
    <property type="entry name" value="P-loop containing nucleotide triphosphate hydrolases"/>
    <property type="match status" value="1"/>
</dbReference>
<dbReference type="GO" id="GO:0046872">
    <property type="term" value="F:metal ion binding"/>
    <property type="evidence" value="ECO:0007669"/>
    <property type="project" value="UniProtKB-KW"/>
</dbReference>
<organism evidence="11 12">
    <name type="scientific">Candidatus Woesebacteria bacterium RIFCSPHIGHO2_01_FULL_37_10</name>
    <dbReference type="NCBI Taxonomy" id="1802489"/>
    <lineage>
        <taxon>Bacteria</taxon>
        <taxon>Candidatus Woeseibacteriota</taxon>
    </lineage>
</organism>
<evidence type="ECO:0000256" key="1">
    <source>
        <dbReference type="ARBA" id="ARBA00006360"/>
    </source>
</evidence>
<dbReference type="InterPro" id="IPR027417">
    <property type="entry name" value="P-loop_NTPase"/>
</dbReference>
<accession>A0A1F7XUS7</accession>
<evidence type="ECO:0000259" key="10">
    <source>
        <dbReference type="SMART" id="SM00382"/>
    </source>
</evidence>
<dbReference type="Proteomes" id="UP000178446">
    <property type="component" value="Unassembled WGS sequence"/>
</dbReference>
<comment type="caution">
    <text evidence="11">The sequence shown here is derived from an EMBL/GenBank/DDBJ whole genome shotgun (WGS) entry which is preliminary data.</text>
</comment>
<keyword evidence="3 8" id="KW-0547">Nucleotide-binding</keyword>